<dbReference type="EMBL" id="BAAAZX010000005">
    <property type="protein sequence ID" value="GAA3989923.1"/>
    <property type="molecule type" value="Genomic_DNA"/>
</dbReference>
<dbReference type="Proteomes" id="UP001500456">
    <property type="component" value="Unassembled WGS sequence"/>
</dbReference>
<dbReference type="InterPro" id="IPR050109">
    <property type="entry name" value="HTH-type_TetR-like_transc_reg"/>
</dbReference>
<dbReference type="InterPro" id="IPR009057">
    <property type="entry name" value="Homeodomain-like_sf"/>
</dbReference>
<feature type="DNA-binding region" description="H-T-H motif" evidence="2">
    <location>
        <begin position="36"/>
        <end position="55"/>
    </location>
</feature>
<evidence type="ECO:0000313" key="4">
    <source>
        <dbReference type="EMBL" id="GAA3989923.1"/>
    </source>
</evidence>
<keyword evidence="1 2" id="KW-0238">DNA-binding</keyword>
<reference evidence="5" key="1">
    <citation type="journal article" date="2019" name="Int. J. Syst. Evol. Microbiol.">
        <title>The Global Catalogue of Microorganisms (GCM) 10K type strain sequencing project: providing services to taxonomists for standard genome sequencing and annotation.</title>
        <authorList>
            <consortium name="The Broad Institute Genomics Platform"/>
            <consortium name="The Broad Institute Genome Sequencing Center for Infectious Disease"/>
            <person name="Wu L."/>
            <person name="Ma J."/>
        </authorList>
    </citation>
    <scope>NUCLEOTIDE SEQUENCE [LARGE SCALE GENOMIC DNA]</scope>
    <source>
        <strain evidence="5">JCM 16924</strain>
    </source>
</reference>
<gene>
    <name evidence="4" type="ORF">GCM10022232_24790</name>
</gene>
<organism evidence="4 5">
    <name type="scientific">Streptomyces plumbiresistens</name>
    <dbReference type="NCBI Taxonomy" id="511811"/>
    <lineage>
        <taxon>Bacteria</taxon>
        <taxon>Bacillati</taxon>
        <taxon>Actinomycetota</taxon>
        <taxon>Actinomycetes</taxon>
        <taxon>Kitasatosporales</taxon>
        <taxon>Streptomycetaceae</taxon>
        <taxon>Streptomyces</taxon>
    </lineage>
</organism>
<name>A0ABP7R009_9ACTN</name>
<dbReference type="PANTHER" id="PTHR30055">
    <property type="entry name" value="HTH-TYPE TRANSCRIPTIONAL REGULATOR RUTR"/>
    <property type="match status" value="1"/>
</dbReference>
<comment type="caution">
    <text evidence="4">The sequence shown here is derived from an EMBL/GenBank/DDBJ whole genome shotgun (WGS) entry which is preliminary data.</text>
</comment>
<dbReference type="InterPro" id="IPR001647">
    <property type="entry name" value="HTH_TetR"/>
</dbReference>
<proteinExistence type="predicted"/>
<feature type="domain" description="HTH tetR-type" evidence="3">
    <location>
        <begin position="15"/>
        <end position="73"/>
    </location>
</feature>
<dbReference type="RefSeq" id="WP_345563169.1">
    <property type="nucleotide sequence ID" value="NZ_BAAAZX010000005.1"/>
</dbReference>
<sequence length="209" mass="22608">MTESAKAAPRRRHAQANRRRILDVARETLSADPETTVDDIARAAGIARRTLYGHFAGREDLVNALAVEAVESLRQAFVEERNPAEPADLALARYILAVWGIGDRFRMLIALGRRDPDGDIRGALTPVRDLAGELLAQGQRDGVFADHLPAPVLAHVMESVVVSMLESVNDETWEGSAPAAATAVLLAVGRTRPEAEAVLRHLRTGGSRP</sequence>
<keyword evidence="5" id="KW-1185">Reference proteome</keyword>
<dbReference type="PROSITE" id="PS50977">
    <property type="entry name" value="HTH_TETR_2"/>
    <property type="match status" value="1"/>
</dbReference>
<dbReference type="Gene3D" id="1.10.357.10">
    <property type="entry name" value="Tetracycline Repressor, domain 2"/>
    <property type="match status" value="1"/>
</dbReference>
<accession>A0ABP7R009</accession>
<dbReference type="PANTHER" id="PTHR30055:SF209">
    <property type="entry name" value="POSSIBLE TRANSCRIPTIONAL REGULATORY PROTEIN (PROBABLY TETR-FAMILY)"/>
    <property type="match status" value="1"/>
</dbReference>
<dbReference type="Pfam" id="PF00440">
    <property type="entry name" value="TetR_N"/>
    <property type="match status" value="1"/>
</dbReference>
<dbReference type="SUPFAM" id="SSF46689">
    <property type="entry name" value="Homeodomain-like"/>
    <property type="match status" value="1"/>
</dbReference>
<evidence type="ECO:0000313" key="5">
    <source>
        <dbReference type="Proteomes" id="UP001500456"/>
    </source>
</evidence>
<evidence type="ECO:0000256" key="2">
    <source>
        <dbReference type="PROSITE-ProRule" id="PRU00335"/>
    </source>
</evidence>
<evidence type="ECO:0000256" key="1">
    <source>
        <dbReference type="ARBA" id="ARBA00023125"/>
    </source>
</evidence>
<protein>
    <submittedName>
        <fullName evidence="4">TetR/AcrR family transcriptional regulator</fullName>
    </submittedName>
</protein>
<evidence type="ECO:0000259" key="3">
    <source>
        <dbReference type="PROSITE" id="PS50977"/>
    </source>
</evidence>